<dbReference type="Pfam" id="PF13517">
    <property type="entry name" value="FG-GAP_3"/>
    <property type="match status" value="1"/>
</dbReference>
<dbReference type="InterPro" id="IPR028994">
    <property type="entry name" value="Integrin_alpha_N"/>
</dbReference>
<sequence length="524" mass="53007">MDVEQDGQKAERTRGSNRRWVIAAGAGIAAVAVAGGVVLARSGAPGIAAPGTCRTTAHGTAPVAAPAENDRAPAGTAPAADFDGDGHPDLAMGALGDVENADAGGSIAVAYGSGRGTGLARCQYLTQDDAAIPGKADYEAYFGSWVAARDLDGDGYTDLATAVHDDEPGVIILWGSQDGLKSAARVPGTDGSHVSWAPDPGLEERLVAGDFDGDGHADLVFGLGSDKGLLKGPFSRDVSPRSTGPVSAPRKPAPDIGSADYAGLVAGDLDGDGADELIAFHHDEPLGTATFEERWPVSYFHERRGGLVQPGGIGLPDAAAGAVGDVDGDGVADLVLSPRRGKVSHSAVTVVHGSKSGPGKGKPSTTIDRDTPGVPGAEPRDDDAAFLSLDTGDVNGDGYADVVAGSPRSEAYAKTGPEQVLLLLGGPGGLTGRGARVLDAGDLGGRKTERAAFGMSVRLVDMDGDHRDDLAVAAPGDDKVRSSAWVLPGTGHGLSTCGVTRLYGDGFERDGNLRLYMGGGGIAR</sequence>
<dbReference type="SUPFAM" id="SSF69318">
    <property type="entry name" value="Integrin alpha N-terminal domain"/>
    <property type="match status" value="2"/>
</dbReference>
<evidence type="ECO:0000256" key="2">
    <source>
        <dbReference type="ARBA" id="ARBA00022737"/>
    </source>
</evidence>
<dbReference type="AlphaFoldDB" id="A0AAU8IKB5"/>
<dbReference type="RefSeq" id="WP_353940408.1">
    <property type="nucleotide sequence ID" value="NZ_CP159534.1"/>
</dbReference>
<dbReference type="InterPro" id="IPR013519">
    <property type="entry name" value="Int_alpha_beta-p"/>
</dbReference>
<dbReference type="Pfam" id="PF01839">
    <property type="entry name" value="FG-GAP"/>
    <property type="match status" value="2"/>
</dbReference>
<dbReference type="KEGG" id="stac:ABII15_01575"/>
<evidence type="ECO:0000313" key="6">
    <source>
        <dbReference type="EMBL" id="XCJ68724.1"/>
    </source>
</evidence>
<feature type="transmembrane region" description="Helical" evidence="5">
    <location>
        <begin position="20"/>
        <end position="40"/>
    </location>
</feature>
<accession>A0AAU8IKB5</accession>
<keyword evidence="3" id="KW-0325">Glycoprotein</keyword>
<keyword evidence="1" id="KW-0732">Signal</keyword>
<feature type="region of interest" description="Disordered" evidence="4">
    <location>
        <begin position="350"/>
        <end position="381"/>
    </location>
</feature>
<keyword evidence="5" id="KW-0812">Transmembrane</keyword>
<keyword evidence="5" id="KW-1133">Transmembrane helix</keyword>
<organism evidence="6">
    <name type="scientific">Streptomyces tabacisoli</name>
    <dbReference type="NCBI Taxonomy" id="3156398"/>
    <lineage>
        <taxon>Bacteria</taxon>
        <taxon>Bacillati</taxon>
        <taxon>Actinomycetota</taxon>
        <taxon>Actinomycetes</taxon>
        <taxon>Kitasatosporales</taxon>
        <taxon>Streptomycetaceae</taxon>
        <taxon>Streptomyces</taxon>
    </lineage>
</organism>
<feature type="region of interest" description="Disordered" evidence="4">
    <location>
        <begin position="65"/>
        <end position="86"/>
    </location>
</feature>
<evidence type="ECO:0000256" key="1">
    <source>
        <dbReference type="ARBA" id="ARBA00022729"/>
    </source>
</evidence>
<gene>
    <name evidence="6" type="ORF">ABII15_01575</name>
</gene>
<feature type="region of interest" description="Disordered" evidence="4">
    <location>
        <begin position="234"/>
        <end position="255"/>
    </location>
</feature>
<dbReference type="PANTHER" id="PTHR46580:SF4">
    <property type="entry name" value="ATP_GTP-BINDING PROTEIN"/>
    <property type="match status" value="1"/>
</dbReference>
<reference evidence="6" key="1">
    <citation type="submission" date="2024-06" db="EMBL/GenBank/DDBJ databases">
        <title>Streptomyces sp. strain HUAS MG91 genome sequences.</title>
        <authorList>
            <person name="Mo P."/>
        </authorList>
    </citation>
    <scope>NUCLEOTIDE SEQUENCE</scope>
    <source>
        <strain evidence="6">HUAS MG91</strain>
    </source>
</reference>
<protein>
    <submittedName>
        <fullName evidence="6">FG-GAP and VCBS repeat-containing protein</fullName>
    </submittedName>
</protein>
<dbReference type="SMART" id="SM00191">
    <property type="entry name" value="Int_alpha"/>
    <property type="match status" value="5"/>
</dbReference>
<keyword evidence="5" id="KW-0472">Membrane</keyword>
<proteinExistence type="predicted"/>
<feature type="compositionally biased region" description="Low complexity" evidence="4">
    <location>
        <begin position="353"/>
        <end position="364"/>
    </location>
</feature>
<dbReference type="EMBL" id="CP159534">
    <property type="protein sequence ID" value="XCJ68724.1"/>
    <property type="molecule type" value="Genomic_DNA"/>
</dbReference>
<keyword evidence="2" id="KW-0677">Repeat</keyword>
<dbReference type="InterPro" id="IPR013517">
    <property type="entry name" value="FG-GAP"/>
</dbReference>
<name>A0AAU8IKB5_9ACTN</name>
<evidence type="ECO:0000256" key="5">
    <source>
        <dbReference type="SAM" id="Phobius"/>
    </source>
</evidence>
<dbReference type="PANTHER" id="PTHR46580">
    <property type="entry name" value="SENSOR KINASE-RELATED"/>
    <property type="match status" value="1"/>
</dbReference>
<evidence type="ECO:0000256" key="4">
    <source>
        <dbReference type="SAM" id="MobiDB-lite"/>
    </source>
</evidence>
<dbReference type="Gene3D" id="2.130.10.130">
    <property type="entry name" value="Integrin alpha, N-terminal"/>
    <property type="match status" value="3"/>
</dbReference>
<evidence type="ECO:0000256" key="3">
    <source>
        <dbReference type="ARBA" id="ARBA00023180"/>
    </source>
</evidence>